<feature type="domain" description="Peptidase M20 dimerisation" evidence="4">
    <location>
        <begin position="177"/>
        <end position="275"/>
    </location>
</feature>
<dbReference type="AlphaFoldDB" id="A0A5R9F0N6"/>
<dbReference type="Proteomes" id="UP000308230">
    <property type="component" value="Unassembled WGS sequence"/>
</dbReference>
<dbReference type="Pfam" id="PF01546">
    <property type="entry name" value="Peptidase_M20"/>
    <property type="match status" value="1"/>
</dbReference>
<dbReference type="InterPro" id="IPR036264">
    <property type="entry name" value="Bact_exopeptidase_dim_dom"/>
</dbReference>
<dbReference type="SUPFAM" id="SSF53187">
    <property type="entry name" value="Zn-dependent exopeptidases"/>
    <property type="match status" value="1"/>
</dbReference>
<evidence type="ECO:0000256" key="3">
    <source>
        <dbReference type="PIRSR" id="PIRSR037238-1"/>
    </source>
</evidence>
<keyword evidence="2" id="KW-0378">Hydrolase</keyword>
<keyword evidence="6" id="KW-1185">Reference proteome</keyword>
<keyword evidence="1" id="KW-0479">Metal-binding</keyword>
<dbReference type="PIRSF" id="PIRSF037238">
    <property type="entry name" value="Carboxypeptidase_G2"/>
    <property type="match status" value="1"/>
</dbReference>
<evidence type="ECO:0000256" key="2">
    <source>
        <dbReference type="ARBA" id="ARBA00022801"/>
    </source>
</evidence>
<dbReference type="PANTHER" id="PTHR43808:SF9">
    <property type="entry name" value="BLL0789 PROTEIN"/>
    <property type="match status" value="1"/>
</dbReference>
<dbReference type="SUPFAM" id="SSF55031">
    <property type="entry name" value="Bacterial exopeptidase dimerisation domain"/>
    <property type="match status" value="1"/>
</dbReference>
<dbReference type="PANTHER" id="PTHR43808">
    <property type="entry name" value="ACETYLORNITHINE DEACETYLASE"/>
    <property type="match status" value="1"/>
</dbReference>
<comment type="caution">
    <text evidence="5">The sequence shown here is derived from an EMBL/GenBank/DDBJ whole genome shotgun (WGS) entry which is preliminary data.</text>
</comment>
<dbReference type="CDD" id="cd03885">
    <property type="entry name" value="M20_CPDG2"/>
    <property type="match status" value="1"/>
</dbReference>
<organism evidence="5 6">
    <name type="scientific">Exobacillus caeni</name>
    <dbReference type="NCBI Taxonomy" id="2574798"/>
    <lineage>
        <taxon>Bacteria</taxon>
        <taxon>Bacillati</taxon>
        <taxon>Bacillota</taxon>
        <taxon>Bacilli</taxon>
        <taxon>Bacillales</taxon>
        <taxon>Guptibacillaceae</taxon>
        <taxon>Exobacillus</taxon>
    </lineage>
</organism>
<dbReference type="GO" id="GO:0016787">
    <property type="term" value="F:hydrolase activity"/>
    <property type="evidence" value="ECO:0007669"/>
    <property type="project" value="UniProtKB-KW"/>
</dbReference>
<dbReference type="InterPro" id="IPR011650">
    <property type="entry name" value="Peptidase_M20_dimer"/>
</dbReference>
<dbReference type="Gene3D" id="3.30.70.360">
    <property type="match status" value="1"/>
</dbReference>
<protein>
    <submittedName>
        <fullName evidence="5">M20 family metallopeptidase</fullName>
    </submittedName>
</protein>
<dbReference type="InterPro" id="IPR002933">
    <property type="entry name" value="Peptidase_M20"/>
</dbReference>
<name>A0A5R9F0N6_9BACL</name>
<reference evidence="5 6" key="1">
    <citation type="submission" date="2019-04" db="EMBL/GenBank/DDBJ databases">
        <title>Bacillus caeni sp. nov., a bacterium isolated from mangrove sediment.</title>
        <authorList>
            <person name="Huang H."/>
            <person name="Mo K."/>
            <person name="Hu Y."/>
        </authorList>
    </citation>
    <scope>NUCLEOTIDE SEQUENCE [LARGE SCALE GENOMIC DNA]</scope>
    <source>
        <strain evidence="5 6">HB172195</strain>
    </source>
</reference>
<dbReference type="EMBL" id="SWLG01000007">
    <property type="protein sequence ID" value="TLS37192.1"/>
    <property type="molecule type" value="Genomic_DNA"/>
</dbReference>
<evidence type="ECO:0000259" key="4">
    <source>
        <dbReference type="Pfam" id="PF07687"/>
    </source>
</evidence>
<proteinExistence type="predicted"/>
<feature type="active site" description="Proton acceptor" evidence="3">
    <location>
        <position position="142"/>
    </location>
</feature>
<dbReference type="InterPro" id="IPR017150">
    <property type="entry name" value="Pept_M20_glutamate_carboxypep"/>
</dbReference>
<gene>
    <name evidence="5" type="ORF">FCL54_11740</name>
</gene>
<dbReference type="Pfam" id="PF07687">
    <property type="entry name" value="M20_dimer"/>
    <property type="match status" value="1"/>
</dbReference>
<dbReference type="InterPro" id="IPR050072">
    <property type="entry name" value="Peptidase_M20A"/>
</dbReference>
<dbReference type="Gene3D" id="3.40.630.10">
    <property type="entry name" value="Zn peptidases"/>
    <property type="match status" value="1"/>
</dbReference>
<dbReference type="RefSeq" id="WP_138126632.1">
    <property type="nucleotide sequence ID" value="NZ_SWLG01000007.1"/>
</dbReference>
<dbReference type="GO" id="GO:0046872">
    <property type="term" value="F:metal ion binding"/>
    <property type="evidence" value="ECO:0007669"/>
    <property type="project" value="UniProtKB-KW"/>
</dbReference>
<sequence>MESFLIQHESEMLLLLEELVNIDSGSHYKDGVDRIGRLLETSYKELGFEVNKIEQEEFGDHLIMQHKDAVDPEIIILAHMDTVFPEGTVAERPFRIEGNRAFGPGVIDMKASQVALLYAVKALIENGCTAYKNIRIVLNSDEEVGSLTSRSFIEKEAAGRKYALVMEPARKDGSLVTARRGKGNYTLIIEGRAAHSGIEPEKGRSAIEQLAYKIIQLHELSDHEKGINVNVGVIEGGSSANTVSDHAEAQIDIRIAELEQAELVEEKLEEICSSSEVSGTKILLEGEMNRPPMEKNRKTRALLRIIQDVAGEIGVEIEDTATGGGSDASFTSALGIATIDGLGPVGGNAHSDKEYLEIPSLVERTLLLATIIQRLTEKHQK</sequence>
<accession>A0A5R9F0N6</accession>
<evidence type="ECO:0000313" key="6">
    <source>
        <dbReference type="Proteomes" id="UP000308230"/>
    </source>
</evidence>
<evidence type="ECO:0000256" key="1">
    <source>
        <dbReference type="ARBA" id="ARBA00022723"/>
    </source>
</evidence>
<feature type="active site" evidence="3">
    <location>
        <position position="81"/>
    </location>
</feature>
<dbReference type="OrthoDB" id="9783294at2"/>
<evidence type="ECO:0000313" key="5">
    <source>
        <dbReference type="EMBL" id="TLS37192.1"/>
    </source>
</evidence>